<feature type="signal peptide" evidence="1">
    <location>
        <begin position="1"/>
        <end position="23"/>
    </location>
</feature>
<protein>
    <submittedName>
        <fullName evidence="2">Uncharacterized protein</fullName>
    </submittedName>
</protein>
<reference evidence="2 3" key="1">
    <citation type="journal article" date="2016" name="Nat. Commun.">
        <title>Thousands of microbial genomes shed light on interconnected biogeochemical processes in an aquifer system.</title>
        <authorList>
            <person name="Anantharaman K."/>
            <person name="Brown C.T."/>
            <person name="Hug L.A."/>
            <person name="Sharon I."/>
            <person name="Castelle C.J."/>
            <person name="Probst A.J."/>
            <person name="Thomas B.C."/>
            <person name="Singh A."/>
            <person name="Wilkins M.J."/>
            <person name="Karaoz U."/>
            <person name="Brodie E.L."/>
            <person name="Williams K.H."/>
            <person name="Hubbard S.S."/>
            <person name="Banfield J.F."/>
        </authorList>
    </citation>
    <scope>NUCLEOTIDE SEQUENCE [LARGE SCALE GENOMIC DNA]</scope>
</reference>
<keyword evidence="1" id="KW-0732">Signal</keyword>
<name>A0A1G2BXQ7_9BACT</name>
<proteinExistence type="predicted"/>
<comment type="caution">
    <text evidence="2">The sequence shown here is derived from an EMBL/GenBank/DDBJ whole genome shotgun (WGS) entry which is preliminary data.</text>
</comment>
<organism evidence="2 3">
    <name type="scientific">Candidatus Komeilibacteria bacterium RIFCSPLOWO2_02_FULL_48_11</name>
    <dbReference type="NCBI Taxonomy" id="1798553"/>
    <lineage>
        <taxon>Bacteria</taxon>
        <taxon>Candidatus Komeiliibacteriota</taxon>
    </lineage>
</organism>
<gene>
    <name evidence="2" type="ORF">A3H70_01875</name>
</gene>
<sequence length="479" mass="53991">MKKALIFILLTSLVLVQSSVVHAAEFNPHYIISDFEMEEIDSLSPDSIQRFLESKGSYLAKYTQMVNGVKKTASQIIFEEARTYQLSPKFIMAMLQKEQSLLTDSSPSQDQLDWATGFGVCDSCSKNDPSLAIFKGFYNQVSDFAEKVRVNYLRDLVNLGRTFTGWGPGQTKTTLDGYEIMPVNNATAVLYTYNPYKGGDGRIGANFNFWRIWQRYFTRTYPDGTLLQIKGEDKVWLIQNSQRRAFISKSALYSRFDPKRVIQVSQNELDKYEAGPPIKFANYSLLRSPKGTIYLLVDDALRGIVSREVFRTLGFNPEEVIQVAEADLKDYQPGENITLASAYPAGGLLRSKKTGGVYYVKDGIKQAIIDRTILVLNFKKRKPVPVHPEELEKYPTKSPLKLADGTLITSAEDRAVYVIADGERRPIVSAEAFEKLGYRWPDIATVPQKVVQLHPLGEVLDIVVADEEKEVLGDNIVNK</sequence>
<dbReference type="AlphaFoldDB" id="A0A1G2BXQ7"/>
<dbReference type="EMBL" id="MHKO01000005">
    <property type="protein sequence ID" value="OGY93110.1"/>
    <property type="molecule type" value="Genomic_DNA"/>
</dbReference>
<evidence type="ECO:0000313" key="2">
    <source>
        <dbReference type="EMBL" id="OGY93110.1"/>
    </source>
</evidence>
<dbReference type="STRING" id="1798553.A3H70_01875"/>
<accession>A0A1G2BXQ7</accession>
<feature type="chain" id="PRO_5009582186" evidence="1">
    <location>
        <begin position="24"/>
        <end position="479"/>
    </location>
</feature>
<evidence type="ECO:0000256" key="1">
    <source>
        <dbReference type="SAM" id="SignalP"/>
    </source>
</evidence>
<dbReference type="Proteomes" id="UP000178109">
    <property type="component" value="Unassembled WGS sequence"/>
</dbReference>
<evidence type="ECO:0000313" key="3">
    <source>
        <dbReference type="Proteomes" id="UP000178109"/>
    </source>
</evidence>